<feature type="transmembrane region" description="Helical" evidence="7">
    <location>
        <begin position="63"/>
        <end position="81"/>
    </location>
</feature>
<gene>
    <name evidence="8" type="ORF">MCHLDSM_04637</name>
</gene>
<evidence type="ECO:0000256" key="6">
    <source>
        <dbReference type="SAM" id="MobiDB-lite"/>
    </source>
</evidence>
<sequence length="331" mass="36062">MVGCPVIGQVVLPTSPPSLSAMLGWLPPPVPILPVSAIVLAVWYLLAVRVVRSRGRQWAWTRTASFLAGCIALAAVTGLAIDGYGYGLFSAFMFQHLTLSILVPPLLVLGAPGRLLLRSTPHRGLGRYVVISALGGLRCRASRIVLHPGFTIPVFLLSYYGLYLSDLFDAAAASVAGHVTLQVFFLASGLLFILPILSTGPLPVRQSNLGRFFDIFVEMPLHVFIGVILMMAPRTLTETFSQPPPDWNVDPVADQGVAGALAWSYGEPVALLTTVIFAIRWRRDEESESKKREADVERDDAELAAYNAFLRGLHQQRRPPTDLPSTANEHD</sequence>
<protein>
    <submittedName>
        <fullName evidence="8">Cytochrome c oxidase caa3 assembly factor</fullName>
    </submittedName>
</protein>
<evidence type="ECO:0000256" key="7">
    <source>
        <dbReference type="SAM" id="Phobius"/>
    </source>
</evidence>
<dbReference type="RefSeq" id="WP_011896115.1">
    <property type="nucleotide sequence ID" value="NZ_JYNL01000057.1"/>
</dbReference>
<feature type="transmembrane region" description="Helical" evidence="7">
    <location>
        <begin position="93"/>
        <end position="117"/>
    </location>
</feature>
<reference evidence="8 9" key="1">
    <citation type="journal article" date="2015" name="Genome Biol. Evol.">
        <title>Characterization of Three Mycobacterium spp. with Potential Use in Bioremediation by Genome Sequencing and Comparative Genomics.</title>
        <authorList>
            <person name="Das S."/>
            <person name="Pettersson B.M."/>
            <person name="Behra P.R."/>
            <person name="Ramesh M."/>
            <person name="Dasgupta S."/>
            <person name="Bhattacharya A."/>
            <person name="Kirsebom L.A."/>
        </authorList>
    </citation>
    <scope>NUCLEOTIDE SEQUENCE [LARGE SCALE GENOMIC DNA]</scope>
    <source>
        <strain evidence="8 9">DSM 43826</strain>
    </source>
</reference>
<dbReference type="EMBL" id="JYNL01000057">
    <property type="protein sequence ID" value="KMO71263.1"/>
    <property type="molecule type" value="Genomic_DNA"/>
</dbReference>
<dbReference type="InterPro" id="IPR019108">
    <property type="entry name" value="Caa3_assmbl_CtaG-rel"/>
</dbReference>
<dbReference type="STRING" id="37916.MCHLDSM_04637"/>
<proteinExistence type="predicted"/>
<keyword evidence="4 7" id="KW-1133">Transmembrane helix</keyword>
<feature type="transmembrane region" description="Helical" evidence="7">
    <location>
        <begin position="183"/>
        <end position="204"/>
    </location>
</feature>
<keyword evidence="9" id="KW-1185">Reference proteome</keyword>
<keyword evidence="2" id="KW-1003">Cell membrane</keyword>
<evidence type="ECO:0000256" key="4">
    <source>
        <dbReference type="ARBA" id="ARBA00022989"/>
    </source>
</evidence>
<dbReference type="Pfam" id="PF09678">
    <property type="entry name" value="Caa3_CtaG"/>
    <property type="match status" value="1"/>
</dbReference>
<keyword evidence="5 7" id="KW-0472">Membrane</keyword>
<name>A0A0J6VP69_9MYCO</name>
<evidence type="ECO:0000256" key="2">
    <source>
        <dbReference type="ARBA" id="ARBA00022475"/>
    </source>
</evidence>
<organism evidence="8 9">
    <name type="scientific">Mycolicibacterium chlorophenolicum</name>
    <dbReference type="NCBI Taxonomy" id="37916"/>
    <lineage>
        <taxon>Bacteria</taxon>
        <taxon>Bacillati</taxon>
        <taxon>Actinomycetota</taxon>
        <taxon>Actinomycetes</taxon>
        <taxon>Mycobacteriales</taxon>
        <taxon>Mycobacteriaceae</taxon>
        <taxon>Mycolicibacterium</taxon>
    </lineage>
</organism>
<feature type="transmembrane region" description="Helical" evidence="7">
    <location>
        <begin position="144"/>
        <end position="163"/>
    </location>
</feature>
<evidence type="ECO:0000256" key="3">
    <source>
        <dbReference type="ARBA" id="ARBA00022692"/>
    </source>
</evidence>
<feature type="transmembrane region" description="Helical" evidence="7">
    <location>
        <begin position="256"/>
        <end position="281"/>
    </location>
</feature>
<dbReference type="AlphaFoldDB" id="A0A0J6VP69"/>
<comment type="subcellular location">
    <subcellularLocation>
        <location evidence="1">Cell membrane</location>
        <topology evidence="1">Multi-pass membrane protein</topology>
    </subcellularLocation>
</comment>
<feature type="transmembrane region" description="Helical" evidence="7">
    <location>
        <begin position="30"/>
        <end position="51"/>
    </location>
</feature>
<evidence type="ECO:0000313" key="9">
    <source>
        <dbReference type="Proteomes" id="UP000036513"/>
    </source>
</evidence>
<evidence type="ECO:0000256" key="5">
    <source>
        <dbReference type="ARBA" id="ARBA00023136"/>
    </source>
</evidence>
<feature type="transmembrane region" description="Helical" evidence="7">
    <location>
        <begin position="216"/>
        <end position="236"/>
    </location>
</feature>
<dbReference type="GO" id="GO:0005886">
    <property type="term" value="C:plasma membrane"/>
    <property type="evidence" value="ECO:0007669"/>
    <property type="project" value="UniProtKB-SubCell"/>
</dbReference>
<keyword evidence="3 7" id="KW-0812">Transmembrane</keyword>
<feature type="region of interest" description="Disordered" evidence="6">
    <location>
        <begin position="310"/>
        <end position="331"/>
    </location>
</feature>
<accession>A0A0J6VP69</accession>
<dbReference type="Proteomes" id="UP000036513">
    <property type="component" value="Unassembled WGS sequence"/>
</dbReference>
<evidence type="ECO:0000313" key="8">
    <source>
        <dbReference type="EMBL" id="KMO71263.1"/>
    </source>
</evidence>
<comment type="caution">
    <text evidence="8">The sequence shown here is derived from an EMBL/GenBank/DDBJ whole genome shotgun (WGS) entry which is preliminary data.</text>
</comment>
<evidence type="ECO:0000256" key="1">
    <source>
        <dbReference type="ARBA" id="ARBA00004651"/>
    </source>
</evidence>
<dbReference type="PATRIC" id="fig|37916.4.peg.4629"/>